<proteinExistence type="predicted"/>
<reference evidence="1" key="1">
    <citation type="journal article" date="2017" name="Nature">
        <title>The sunflower genome provides insights into oil metabolism, flowering and Asterid evolution.</title>
        <authorList>
            <person name="Badouin H."/>
            <person name="Gouzy J."/>
            <person name="Grassa C.J."/>
            <person name="Murat F."/>
            <person name="Staton S.E."/>
            <person name="Cottret L."/>
            <person name="Lelandais-Briere C."/>
            <person name="Owens G.L."/>
            <person name="Carrere S."/>
            <person name="Mayjonade B."/>
            <person name="Legrand L."/>
            <person name="Gill N."/>
            <person name="Kane N.C."/>
            <person name="Bowers J.E."/>
            <person name="Hubner S."/>
            <person name="Bellec A."/>
            <person name="Berard A."/>
            <person name="Berges H."/>
            <person name="Blanchet N."/>
            <person name="Boniface M.C."/>
            <person name="Brunel D."/>
            <person name="Catrice O."/>
            <person name="Chaidir N."/>
            <person name="Claudel C."/>
            <person name="Donnadieu C."/>
            <person name="Faraut T."/>
            <person name="Fievet G."/>
            <person name="Helmstetter N."/>
            <person name="King M."/>
            <person name="Knapp S.J."/>
            <person name="Lai Z."/>
            <person name="Le Paslier M.C."/>
            <person name="Lippi Y."/>
            <person name="Lorenzon L."/>
            <person name="Mandel J.R."/>
            <person name="Marage G."/>
            <person name="Marchand G."/>
            <person name="Marquand E."/>
            <person name="Bret-Mestries E."/>
            <person name="Morien E."/>
            <person name="Nambeesan S."/>
            <person name="Nguyen T."/>
            <person name="Pegot-Espagnet P."/>
            <person name="Pouilly N."/>
            <person name="Raftis F."/>
            <person name="Sallet E."/>
            <person name="Schiex T."/>
            <person name="Thomas J."/>
            <person name="Vandecasteele C."/>
            <person name="Vares D."/>
            <person name="Vear F."/>
            <person name="Vautrin S."/>
            <person name="Crespi M."/>
            <person name="Mangin B."/>
            <person name="Burke J.M."/>
            <person name="Salse J."/>
            <person name="Munos S."/>
            <person name="Vincourt P."/>
            <person name="Rieseberg L.H."/>
            <person name="Langlade N.B."/>
        </authorList>
    </citation>
    <scope>NUCLEOTIDE SEQUENCE</scope>
    <source>
        <tissue evidence="1">Leaves</tissue>
    </source>
</reference>
<dbReference type="Proteomes" id="UP000215914">
    <property type="component" value="Unassembled WGS sequence"/>
</dbReference>
<sequence length="110" mass="12479">MILGLDLLTGLIADLNQLNLLIFPMILESNRLIHFSLLPTPLKHSGSIQTCLMMGLSFLLQNNYMIRSIPSDDIVSKSQQARCAQDGNLPSIELKLRSRYCMLEWALEFK</sequence>
<keyword evidence="2" id="KW-1185">Reference proteome</keyword>
<organism evidence="1 2">
    <name type="scientific">Helianthus annuus</name>
    <name type="common">Common sunflower</name>
    <dbReference type="NCBI Taxonomy" id="4232"/>
    <lineage>
        <taxon>Eukaryota</taxon>
        <taxon>Viridiplantae</taxon>
        <taxon>Streptophyta</taxon>
        <taxon>Embryophyta</taxon>
        <taxon>Tracheophyta</taxon>
        <taxon>Spermatophyta</taxon>
        <taxon>Magnoliopsida</taxon>
        <taxon>eudicotyledons</taxon>
        <taxon>Gunneridae</taxon>
        <taxon>Pentapetalae</taxon>
        <taxon>asterids</taxon>
        <taxon>campanulids</taxon>
        <taxon>Asterales</taxon>
        <taxon>Asteraceae</taxon>
        <taxon>Asteroideae</taxon>
        <taxon>Heliantheae alliance</taxon>
        <taxon>Heliantheae</taxon>
        <taxon>Helianthus</taxon>
    </lineage>
</organism>
<dbReference type="EMBL" id="MNCJ02000323">
    <property type="protein sequence ID" value="KAF5794230.1"/>
    <property type="molecule type" value="Genomic_DNA"/>
</dbReference>
<accession>A0A9K3ICV0</accession>
<name>A0A9K3ICV0_HELAN</name>
<reference evidence="1" key="2">
    <citation type="submission" date="2020-06" db="EMBL/GenBank/DDBJ databases">
        <title>Helianthus annuus Genome sequencing and assembly Release 2.</title>
        <authorList>
            <person name="Gouzy J."/>
            <person name="Langlade N."/>
            <person name="Munos S."/>
        </authorList>
    </citation>
    <scope>NUCLEOTIDE SEQUENCE</scope>
    <source>
        <tissue evidence="1">Leaves</tissue>
    </source>
</reference>
<gene>
    <name evidence="1" type="ORF">HanXRQr2_Chr08g0325791</name>
</gene>
<evidence type="ECO:0000313" key="2">
    <source>
        <dbReference type="Proteomes" id="UP000215914"/>
    </source>
</evidence>
<dbReference type="Gramene" id="mRNA:HanXRQr2_Chr08g0325791">
    <property type="protein sequence ID" value="mRNA:HanXRQr2_Chr08g0325791"/>
    <property type="gene ID" value="HanXRQr2_Chr08g0325791"/>
</dbReference>
<comment type="caution">
    <text evidence="1">The sequence shown here is derived from an EMBL/GenBank/DDBJ whole genome shotgun (WGS) entry which is preliminary data.</text>
</comment>
<dbReference type="AlphaFoldDB" id="A0A9K3ICV0"/>
<evidence type="ECO:0000313" key="1">
    <source>
        <dbReference type="EMBL" id="KAF5794230.1"/>
    </source>
</evidence>
<protein>
    <submittedName>
        <fullName evidence="1">Uncharacterized protein</fullName>
    </submittedName>
</protein>